<dbReference type="STRING" id="1579979.WM2015_509"/>
<accession>A0A0K0XTE5</accession>
<dbReference type="InterPro" id="IPR000073">
    <property type="entry name" value="AB_hydrolase_1"/>
</dbReference>
<keyword evidence="2" id="KW-1185">Reference proteome</keyword>
<dbReference type="RefSeq" id="WP_049724567.1">
    <property type="nucleotide sequence ID" value="NZ_CP012154.1"/>
</dbReference>
<dbReference type="Pfam" id="PF12697">
    <property type="entry name" value="Abhydrolase_6"/>
    <property type="match status" value="1"/>
</dbReference>
<gene>
    <name evidence="1" type="ORF">WM2015_509</name>
</gene>
<organism evidence="1 2">
    <name type="scientific">Wenzhouxiangella marina</name>
    <dbReference type="NCBI Taxonomy" id="1579979"/>
    <lineage>
        <taxon>Bacteria</taxon>
        <taxon>Pseudomonadati</taxon>
        <taxon>Pseudomonadota</taxon>
        <taxon>Gammaproteobacteria</taxon>
        <taxon>Chromatiales</taxon>
        <taxon>Wenzhouxiangellaceae</taxon>
        <taxon>Wenzhouxiangella</taxon>
    </lineage>
</organism>
<evidence type="ECO:0000313" key="1">
    <source>
        <dbReference type="EMBL" id="AKS40891.1"/>
    </source>
</evidence>
<dbReference type="InterPro" id="IPR029058">
    <property type="entry name" value="AB_hydrolase_fold"/>
</dbReference>
<dbReference type="EMBL" id="CP012154">
    <property type="protein sequence ID" value="AKS40891.1"/>
    <property type="molecule type" value="Genomic_DNA"/>
</dbReference>
<dbReference type="AlphaFoldDB" id="A0A0K0XTE5"/>
<reference evidence="1 2" key="1">
    <citation type="submission" date="2015-07" db="EMBL/GenBank/DDBJ databases">
        <authorList>
            <person name="Noorani M."/>
        </authorList>
    </citation>
    <scope>NUCLEOTIDE SEQUENCE [LARGE SCALE GENOMIC DNA]</scope>
    <source>
        <strain evidence="1 2">KCTC 42284</strain>
    </source>
</reference>
<dbReference type="OrthoDB" id="556502at2"/>
<dbReference type="KEGG" id="wma:WM2015_509"/>
<sequence length="208" mass="22533">MMQRSVVLVHGLWYGAVSLRLLARRLRAHGFQTHCFSYPTVRRSIGESARQLHRFARGLRADSLDFVGHSLGGLVILRMLDEYRGLPEGRVLLLGSPVSGSAVARRLSDWPVARGLIGRSGRILTAGFAHAPAGRETGVIAGTRGMGLGRAIERLERPHDGTVSVAETRLAGATDHLQLPVSHTGLVLSNEVAEQTATFLTVGRFRTV</sequence>
<protein>
    <submittedName>
        <fullName evidence="1">Uncharacterized protein</fullName>
    </submittedName>
</protein>
<dbReference type="Gene3D" id="3.40.50.1820">
    <property type="entry name" value="alpha/beta hydrolase"/>
    <property type="match status" value="1"/>
</dbReference>
<dbReference type="SUPFAM" id="SSF53474">
    <property type="entry name" value="alpha/beta-Hydrolases"/>
    <property type="match status" value="1"/>
</dbReference>
<proteinExistence type="predicted"/>
<evidence type="ECO:0000313" key="2">
    <source>
        <dbReference type="Proteomes" id="UP000066624"/>
    </source>
</evidence>
<dbReference type="Proteomes" id="UP000066624">
    <property type="component" value="Chromosome"/>
</dbReference>
<dbReference type="PANTHER" id="PTHR37946:SF1">
    <property type="entry name" value="SLL1969 PROTEIN"/>
    <property type="match status" value="1"/>
</dbReference>
<name>A0A0K0XTE5_9GAMM</name>
<dbReference type="PANTHER" id="PTHR37946">
    <property type="entry name" value="SLL1969 PROTEIN"/>
    <property type="match status" value="1"/>
</dbReference>